<dbReference type="InterPro" id="IPR017441">
    <property type="entry name" value="Protein_kinase_ATP_BS"/>
</dbReference>
<feature type="compositionally biased region" description="Polar residues" evidence="8">
    <location>
        <begin position="1044"/>
        <end position="1060"/>
    </location>
</feature>
<dbReference type="Pfam" id="PF00069">
    <property type="entry name" value="Pkinase"/>
    <property type="match status" value="1"/>
</dbReference>
<evidence type="ECO:0000259" key="9">
    <source>
        <dbReference type="PROSITE" id="PS50011"/>
    </source>
</evidence>
<dbReference type="InterPro" id="IPR050660">
    <property type="entry name" value="NEK_Ser/Thr_kinase"/>
</dbReference>
<sequence>MSWKHTLSHILRGQRMRATRPDTALPFCATLALAADTKALFTFARTGHAARALAALIRREEKEEEHFPTELWEARQQGLAERSRYALDALEQCAGFARVEEARQLITALEKLVSMDNVGALMVLPSLPRAASATVTEAGNVRENGAFPDASSQKPDCFSTGWETLERIRFPLAGMPEYRELTSHDARRDFLALKIKQLRDLSIEDQPVFWRSIGQEIIGHWIMLLEDETRDVRDWLKLAVRLPDQHPTTGSANLLLKLSNESAVVARDIRLQIDPVPGLHWAASILQHRLLEGRQSVSLFVNVNCDEAGSYPVTGSVEAQDLAGIPFRGQFSFRLPVGETGAPYVPPDVQPYQVGEGLGSDLTFVGRSELQGELRGLWRQSHGKPSVVLMGQRRIGKTSLLNKIQRDGLAEIRLHPLMVDIQGVTSAYDFLSEAARDMAKIVSVEKPVLERAEPYADFKHFLLDVTPKLDGWRFLLMLDEADLILQQRLGIWIPGLLRSLMQDPRYPTLLLFCGTHALKRIMREYDSILFNTAHVYTVGYMNETESHEVLEKPVRGTLEFAPATLEQAYHLTRGQPMLLQMIGMTLIRQFNNTVFAGEQRGNYVSLDDLERAVEGIIAQEGNAAFENHWNDNDTETNRVLSGLAWALDETNRPQRDIAGIKAVLEELKLSLPDRTLFGILEELREEEVLRNNGAGYRFAVPLYRRWIAWWWPPERMIEVIEQGQDTVVGKDNPLASGVRLYRDGYEIDSVLGQGDFGITYRARDTKHEYDIAIKEYFPRYLVHRGDDGSVSPNRERDEDEFKRGVKRFYDGARVLARITRQPDIGNIVRVYNYFEENGTAYMVMEYQKGESLLELAEREPSMKEDRLGALLEPMLEGLRKLHESGLYHRDLTPKNILVRKEDGAPILLDFGIAREATAGDPYSPPELEGDGPIGPWSDIFSLGAVLYRLIGGEAPPEPAGERRRAIEEGRGDPLKAAARLGNGRYPPAFLDAIDRALRLDATRRPQDVGRWKKIMDGEIEREQKPPKTDNTIALSEDEPVEGSGSISTTDENTPGNTDTPISRDIQEIEPPAVHGDHGGEGGHGDGNTPEETSGEQNKTQDPIPEEKFPPPIQWKPVQKNHLSSIFSSDGILQPSKLAGNWGTATDEAQVKTDGRQSSGKFGSHVPERPSPTKPFLAGGMPAEEKRIAPEAVTDVDESEQHDWRGNTAPAGPRKFSSETRSDLPKDDSAKIFRSGRETDARENDEKALVWSRPGYGW</sequence>
<dbReference type="PANTHER" id="PTHR43671">
    <property type="entry name" value="SERINE/THREONINE-PROTEIN KINASE NEK"/>
    <property type="match status" value="1"/>
</dbReference>
<dbReference type="InterPro" id="IPR011009">
    <property type="entry name" value="Kinase-like_dom_sf"/>
</dbReference>
<keyword evidence="10" id="KW-0723">Serine/threonine-protein kinase</keyword>
<dbReference type="InterPro" id="IPR000719">
    <property type="entry name" value="Prot_kinase_dom"/>
</dbReference>
<reference evidence="10" key="1">
    <citation type="submission" date="2019-02" db="EMBL/GenBank/DDBJ databases">
        <authorList>
            <person name="Gruber-Vodicka R. H."/>
            <person name="Seah K. B. B."/>
        </authorList>
    </citation>
    <scope>NUCLEOTIDE SEQUENCE</scope>
    <source>
        <strain evidence="10">BECK_BZ131</strain>
    </source>
</reference>
<keyword evidence="4 7" id="KW-0547">Nucleotide-binding</keyword>
<comment type="similarity">
    <text evidence="1">Belongs to the protein kinase superfamily. NEK Ser/Thr protein kinase family. NIMA subfamily.</text>
</comment>
<dbReference type="PROSITE" id="PS50011">
    <property type="entry name" value="PROTEIN_KINASE_DOM"/>
    <property type="match status" value="1"/>
</dbReference>
<dbReference type="Gene3D" id="3.40.50.300">
    <property type="entry name" value="P-loop containing nucleotide triphosphate hydrolases"/>
    <property type="match status" value="1"/>
</dbReference>
<dbReference type="PROSITE" id="PS00107">
    <property type="entry name" value="PROTEIN_KINASE_ATP"/>
    <property type="match status" value="1"/>
</dbReference>
<dbReference type="CDD" id="cd14014">
    <property type="entry name" value="STKc_PknB_like"/>
    <property type="match status" value="1"/>
</dbReference>
<dbReference type="PANTHER" id="PTHR43671:SF13">
    <property type="entry name" value="SERINE_THREONINE-PROTEIN KINASE NEK2"/>
    <property type="match status" value="1"/>
</dbReference>
<feature type="domain" description="Protein kinase" evidence="9">
    <location>
        <begin position="745"/>
        <end position="1019"/>
    </location>
</feature>
<feature type="compositionally biased region" description="Polar residues" evidence="8">
    <location>
        <begin position="1089"/>
        <end position="1100"/>
    </location>
</feature>
<feature type="compositionally biased region" description="Basic and acidic residues" evidence="8">
    <location>
        <begin position="1010"/>
        <end position="1027"/>
    </location>
</feature>
<dbReference type="EC" id="2.7.11.1" evidence="2"/>
<evidence type="ECO:0000256" key="3">
    <source>
        <dbReference type="ARBA" id="ARBA00022679"/>
    </source>
</evidence>
<feature type="compositionally biased region" description="Basic and acidic residues" evidence="8">
    <location>
        <begin position="1074"/>
        <end position="1083"/>
    </location>
</feature>
<dbReference type="PROSITE" id="PS00109">
    <property type="entry name" value="PROTEIN_KINASE_TYR"/>
    <property type="match status" value="1"/>
</dbReference>
<dbReference type="Gene3D" id="3.30.200.20">
    <property type="entry name" value="Phosphorylase Kinase, domain 1"/>
    <property type="match status" value="1"/>
</dbReference>
<dbReference type="InterPro" id="IPR027417">
    <property type="entry name" value="P-loop_NTPase"/>
</dbReference>
<gene>
    <name evidence="10" type="ORF">BECKFW1821C_GA0114237_100657</name>
</gene>
<evidence type="ECO:0000256" key="4">
    <source>
        <dbReference type="ARBA" id="ARBA00022741"/>
    </source>
</evidence>
<feature type="region of interest" description="Disordered" evidence="8">
    <location>
        <begin position="1137"/>
        <end position="1257"/>
    </location>
</feature>
<name>A0A450TD57_9GAMM</name>
<evidence type="ECO:0000256" key="7">
    <source>
        <dbReference type="PROSITE-ProRule" id="PRU10141"/>
    </source>
</evidence>
<proteinExistence type="inferred from homology"/>
<feature type="compositionally biased region" description="Basic and acidic residues" evidence="8">
    <location>
        <begin position="1215"/>
        <end position="1247"/>
    </location>
</feature>
<organism evidence="10">
    <name type="scientific">Candidatus Kentrum sp. FW</name>
    <dbReference type="NCBI Taxonomy" id="2126338"/>
    <lineage>
        <taxon>Bacteria</taxon>
        <taxon>Pseudomonadati</taxon>
        <taxon>Pseudomonadota</taxon>
        <taxon>Gammaproteobacteria</taxon>
        <taxon>Candidatus Kentrum</taxon>
    </lineage>
</organism>
<dbReference type="GO" id="GO:0005524">
    <property type="term" value="F:ATP binding"/>
    <property type="evidence" value="ECO:0007669"/>
    <property type="project" value="UniProtKB-UniRule"/>
</dbReference>
<accession>A0A450TD57</accession>
<evidence type="ECO:0000256" key="8">
    <source>
        <dbReference type="SAM" id="MobiDB-lite"/>
    </source>
</evidence>
<dbReference type="InterPro" id="IPR008266">
    <property type="entry name" value="Tyr_kinase_AS"/>
</dbReference>
<keyword evidence="3" id="KW-0808">Transferase</keyword>
<keyword evidence="6 7" id="KW-0067">ATP-binding</keyword>
<evidence type="ECO:0000313" key="10">
    <source>
        <dbReference type="EMBL" id="VFJ64850.1"/>
    </source>
</evidence>
<feature type="region of interest" description="Disordered" evidence="8">
    <location>
        <begin position="1010"/>
        <end position="1119"/>
    </location>
</feature>
<dbReference type="GO" id="GO:0004674">
    <property type="term" value="F:protein serine/threonine kinase activity"/>
    <property type="evidence" value="ECO:0007669"/>
    <property type="project" value="UniProtKB-KW"/>
</dbReference>
<dbReference type="Gene3D" id="1.10.510.10">
    <property type="entry name" value="Transferase(Phosphotransferase) domain 1"/>
    <property type="match status" value="1"/>
</dbReference>
<dbReference type="AlphaFoldDB" id="A0A450TD57"/>
<evidence type="ECO:0000256" key="1">
    <source>
        <dbReference type="ARBA" id="ARBA00010886"/>
    </source>
</evidence>
<evidence type="ECO:0000256" key="6">
    <source>
        <dbReference type="ARBA" id="ARBA00022840"/>
    </source>
</evidence>
<evidence type="ECO:0000256" key="5">
    <source>
        <dbReference type="ARBA" id="ARBA00022777"/>
    </source>
</evidence>
<evidence type="ECO:0000256" key="2">
    <source>
        <dbReference type="ARBA" id="ARBA00012513"/>
    </source>
</evidence>
<dbReference type="SUPFAM" id="SSF52540">
    <property type="entry name" value="P-loop containing nucleoside triphosphate hydrolases"/>
    <property type="match status" value="1"/>
</dbReference>
<dbReference type="SUPFAM" id="SSF56112">
    <property type="entry name" value="Protein kinase-like (PK-like)"/>
    <property type="match status" value="1"/>
</dbReference>
<dbReference type="EMBL" id="CAADFE010000006">
    <property type="protein sequence ID" value="VFJ64850.1"/>
    <property type="molecule type" value="Genomic_DNA"/>
</dbReference>
<protein>
    <recommendedName>
        <fullName evidence="2">non-specific serine/threonine protein kinase</fullName>
        <ecNumber evidence="2">2.7.11.1</ecNumber>
    </recommendedName>
</protein>
<keyword evidence="5 10" id="KW-0418">Kinase</keyword>
<feature type="binding site" evidence="7">
    <location>
        <position position="774"/>
    </location>
    <ligand>
        <name>ATP</name>
        <dbReference type="ChEBI" id="CHEBI:30616"/>
    </ligand>
</feature>